<organism evidence="3">
    <name type="scientific">Candidatus Methanophaga sp. ANME-1 ERB7</name>
    <dbReference type="NCBI Taxonomy" id="2759913"/>
    <lineage>
        <taxon>Archaea</taxon>
        <taxon>Methanobacteriati</taxon>
        <taxon>Methanobacteriota</taxon>
        <taxon>Stenosarchaea group</taxon>
        <taxon>Methanomicrobia</taxon>
        <taxon>Candidatus Methanophagales</taxon>
        <taxon>Candidatus Methanophagaceae</taxon>
        <taxon>Candidatus Methanophaga</taxon>
    </lineage>
</organism>
<protein>
    <submittedName>
        <fullName evidence="3">Adenosylcobinamide-phosphate guanylyltransferase</fullName>
        <ecNumber evidence="3">2.7.7.62</ecNumber>
    </submittedName>
</protein>
<dbReference type="Pfam" id="PF12804">
    <property type="entry name" value="NTP_transf_3"/>
    <property type="match status" value="1"/>
</dbReference>
<dbReference type="InterPro" id="IPR029044">
    <property type="entry name" value="Nucleotide-diphossugar_trans"/>
</dbReference>
<sequence>MIAIILAGGKSSRMGWPRGGEKAVTKIDGKRLIDLLVESVSKSRVSDFIVAITDNTPETEAYCKRVRYKTVATPGAGYHEDLQYLLLCYPEFISVACDIPFLRTEHINAMIDAFSSHRTSITGAVPRKIVPKKVIPSYTFEHEGKELVSCGINVVTSSKDTIPFVFNDPLLGINVNTRDDLRIANIILQKLK</sequence>
<feature type="domain" description="MobA-like NTP transferase" evidence="2">
    <location>
        <begin position="3"/>
        <end position="126"/>
    </location>
</feature>
<dbReference type="Gene3D" id="3.90.550.10">
    <property type="entry name" value="Spore Coat Polysaccharide Biosynthesis Protein SpsA, Chain A"/>
    <property type="match status" value="1"/>
</dbReference>
<dbReference type="EMBL" id="MT631589">
    <property type="protein sequence ID" value="QNO54679.1"/>
    <property type="molecule type" value="Genomic_DNA"/>
</dbReference>
<keyword evidence="3" id="KW-0548">Nucleotidyltransferase</keyword>
<gene>
    <name evidence="3" type="primary">cobY</name>
    <name evidence="3" type="ORF">MMBIEIEP_00027</name>
</gene>
<dbReference type="AlphaFoldDB" id="A0A7G9Z345"/>
<dbReference type="EC" id="2.7.7.62" evidence="3"/>
<evidence type="ECO:0000256" key="1">
    <source>
        <dbReference type="ARBA" id="ARBA00022679"/>
    </source>
</evidence>
<proteinExistence type="predicted"/>
<accession>A0A7G9Z345</accession>
<reference evidence="3" key="1">
    <citation type="submission" date="2020-06" db="EMBL/GenBank/DDBJ databases">
        <title>Unique genomic features of the anaerobic methanotrophic archaea.</title>
        <authorList>
            <person name="Chadwick G.L."/>
            <person name="Skennerton C.T."/>
            <person name="Laso-Perez R."/>
            <person name="Leu A.O."/>
            <person name="Speth D.R."/>
            <person name="Yu H."/>
            <person name="Morgan-Lang C."/>
            <person name="Hatzenpichler R."/>
            <person name="Goudeau D."/>
            <person name="Malmstrom R."/>
            <person name="Brazelton W.J."/>
            <person name="Woyke T."/>
            <person name="Hallam S.J."/>
            <person name="Tyson G.W."/>
            <person name="Wegener G."/>
            <person name="Boetius A."/>
            <person name="Orphan V."/>
        </authorList>
    </citation>
    <scope>NUCLEOTIDE SEQUENCE</scope>
</reference>
<evidence type="ECO:0000313" key="3">
    <source>
        <dbReference type="EMBL" id="QNO54679.1"/>
    </source>
</evidence>
<dbReference type="PANTHER" id="PTHR19136:SF86">
    <property type="entry name" value="ADENOSYLCOBINAMIDE-PHOSPHATE GUANYLYLTRANSFERASE"/>
    <property type="match status" value="1"/>
</dbReference>
<evidence type="ECO:0000259" key="2">
    <source>
        <dbReference type="Pfam" id="PF12804"/>
    </source>
</evidence>
<dbReference type="SUPFAM" id="SSF53448">
    <property type="entry name" value="Nucleotide-diphospho-sugar transferases"/>
    <property type="match status" value="1"/>
</dbReference>
<name>A0A7G9Z345_9EURY</name>
<dbReference type="GO" id="GO:0008820">
    <property type="term" value="F:cobinamide phosphate guanylyltransferase activity"/>
    <property type="evidence" value="ECO:0007669"/>
    <property type="project" value="UniProtKB-EC"/>
</dbReference>
<dbReference type="InterPro" id="IPR025877">
    <property type="entry name" value="MobA-like_NTP_Trfase"/>
</dbReference>
<keyword evidence="1 3" id="KW-0808">Transferase</keyword>
<dbReference type="PANTHER" id="PTHR19136">
    <property type="entry name" value="MOLYBDENUM COFACTOR GUANYLYLTRANSFERASE"/>
    <property type="match status" value="1"/>
</dbReference>